<evidence type="ECO:0000313" key="5">
    <source>
        <dbReference type="EnsemblProtists" id="HpaP804495"/>
    </source>
</evidence>
<dbReference type="Pfam" id="PF04413">
    <property type="entry name" value="Glycos_transf_N"/>
    <property type="match status" value="1"/>
</dbReference>
<dbReference type="STRING" id="559515.M4BDX7"/>
<dbReference type="OMA" id="FIKYEFW"/>
<protein>
    <recommendedName>
        <fullName evidence="4">3-deoxy-D-manno-octulosonic-acid transferase N-terminal domain-containing protein</fullName>
    </recommendedName>
</protein>
<dbReference type="HOGENOM" id="CLU_036146_1_1_1"/>
<dbReference type="GO" id="GO:0016740">
    <property type="term" value="F:transferase activity"/>
    <property type="evidence" value="ECO:0007669"/>
    <property type="project" value="UniProtKB-KW"/>
</dbReference>
<name>M4BDX7_HYAAE</name>
<proteinExistence type="predicted"/>
<keyword evidence="1" id="KW-0808">Transferase</keyword>
<feature type="domain" description="3-deoxy-D-manno-octulosonic-acid transferase N-terminal" evidence="4">
    <location>
        <begin position="11"/>
        <end position="213"/>
    </location>
</feature>
<evidence type="ECO:0000256" key="3">
    <source>
        <dbReference type="PIRSR" id="PIRSR639901-2"/>
    </source>
</evidence>
<sequence>MRRLIPRSVTAERFGYTHWHKEEEKPAEDTNRNKCFTLWIHGASVGESLSALPLVELALSAKVLSHVLASPAYQEKKQVRVLLSTSTTAARQVATDRIIENSNVTCVLAPLDHLSCVQRFYDAWQPDVGIWIESEIWPTLISEAARRGVRIGLLNGRMSARSFRLWRLPGLRELAKSVVNKFSLVLCQDEQNRKRFEYLGGRGAHAMINLKFATPHLPGNPIAKAALKRAIGLRPTWVAVSTHGDEEVMMANVHAELSRRFRADQQLLTVIIPRHPTRTSTIVDQLRHRFPELTVALRSRDSLPPSAVNIFIVDTMGESNMFFDVISTAVMGGHEHLSLGTFVKRGGHNPIEPLRAGCHVIIGPHMENFADMFQVLQSRASDSLQSVSGEQELMTALEARLNAVQKSVKDDSNSLSCDPKFDPRTKLSRAMADLATSTCLQYEAQLISWLAKSE</sequence>
<dbReference type="VEuPathDB" id="FungiDB:HpaG804495"/>
<feature type="site" description="Transition state stabilizer" evidence="3">
    <location>
        <position position="133"/>
    </location>
</feature>
<evidence type="ECO:0000256" key="2">
    <source>
        <dbReference type="PIRSR" id="PIRSR639901-1"/>
    </source>
</evidence>
<dbReference type="InterPro" id="IPR038107">
    <property type="entry name" value="Glycos_transf_N_sf"/>
</dbReference>
<evidence type="ECO:0000259" key="4">
    <source>
        <dbReference type="Pfam" id="PF04413"/>
    </source>
</evidence>
<dbReference type="AlphaFoldDB" id="M4BDX7"/>
<dbReference type="GO" id="GO:0005886">
    <property type="term" value="C:plasma membrane"/>
    <property type="evidence" value="ECO:0007669"/>
    <property type="project" value="TreeGrafter"/>
</dbReference>
<reference evidence="6" key="1">
    <citation type="journal article" date="2010" name="Science">
        <title>Signatures of adaptation to obligate biotrophy in the Hyaloperonospora arabidopsidis genome.</title>
        <authorList>
            <person name="Baxter L."/>
            <person name="Tripathy S."/>
            <person name="Ishaque N."/>
            <person name="Boot N."/>
            <person name="Cabral A."/>
            <person name="Kemen E."/>
            <person name="Thines M."/>
            <person name="Ah-Fong A."/>
            <person name="Anderson R."/>
            <person name="Badejoko W."/>
            <person name="Bittner-Eddy P."/>
            <person name="Boore J.L."/>
            <person name="Chibucos M.C."/>
            <person name="Coates M."/>
            <person name="Dehal P."/>
            <person name="Delehaunty K."/>
            <person name="Dong S."/>
            <person name="Downton P."/>
            <person name="Dumas B."/>
            <person name="Fabro G."/>
            <person name="Fronick C."/>
            <person name="Fuerstenberg S.I."/>
            <person name="Fulton L."/>
            <person name="Gaulin E."/>
            <person name="Govers F."/>
            <person name="Hughes L."/>
            <person name="Humphray S."/>
            <person name="Jiang R.H."/>
            <person name="Judelson H."/>
            <person name="Kamoun S."/>
            <person name="Kyung K."/>
            <person name="Meijer H."/>
            <person name="Minx P."/>
            <person name="Morris P."/>
            <person name="Nelson J."/>
            <person name="Phuntumart V."/>
            <person name="Qutob D."/>
            <person name="Rehmany A."/>
            <person name="Rougon-Cardoso A."/>
            <person name="Ryden P."/>
            <person name="Torto-Alalibo T."/>
            <person name="Studholme D."/>
            <person name="Wang Y."/>
            <person name="Win J."/>
            <person name="Wood J."/>
            <person name="Clifton S.W."/>
            <person name="Rogers J."/>
            <person name="Van den Ackerveken G."/>
            <person name="Jones J.D."/>
            <person name="McDowell J.M."/>
            <person name="Beynon J."/>
            <person name="Tyler B.M."/>
        </authorList>
    </citation>
    <scope>NUCLEOTIDE SEQUENCE [LARGE SCALE GENOMIC DNA]</scope>
    <source>
        <strain evidence="6">Emoy2</strain>
    </source>
</reference>
<feature type="site" description="Transition state stabilizer" evidence="3">
    <location>
        <position position="211"/>
    </location>
</feature>
<dbReference type="EMBL" id="JH598169">
    <property type="status" value="NOT_ANNOTATED_CDS"/>
    <property type="molecule type" value="Genomic_DNA"/>
</dbReference>
<evidence type="ECO:0000313" key="6">
    <source>
        <dbReference type="Proteomes" id="UP000011713"/>
    </source>
</evidence>
<dbReference type="EnsemblProtists" id="HpaT804495">
    <property type="protein sequence ID" value="HpaP804495"/>
    <property type="gene ID" value="HpaG804495"/>
</dbReference>
<reference evidence="5" key="2">
    <citation type="submission" date="2015-06" db="UniProtKB">
        <authorList>
            <consortium name="EnsemblProtists"/>
        </authorList>
    </citation>
    <scope>IDENTIFICATION</scope>
    <source>
        <strain evidence="5">Emoy2</strain>
    </source>
</reference>
<dbReference type="eggNOG" id="ENOG502QSA5">
    <property type="taxonomic scope" value="Eukaryota"/>
</dbReference>
<dbReference type="Proteomes" id="UP000011713">
    <property type="component" value="Unassembled WGS sequence"/>
</dbReference>
<dbReference type="InterPro" id="IPR039901">
    <property type="entry name" value="Kdotransferase"/>
</dbReference>
<dbReference type="InParanoid" id="M4BDX7"/>
<evidence type="ECO:0000256" key="1">
    <source>
        <dbReference type="ARBA" id="ARBA00022679"/>
    </source>
</evidence>
<dbReference type="PANTHER" id="PTHR42755">
    <property type="entry name" value="3-DEOXY-MANNO-OCTULOSONATE CYTIDYLYLTRANSFERASE"/>
    <property type="match status" value="1"/>
</dbReference>
<keyword evidence="6" id="KW-1185">Reference proteome</keyword>
<dbReference type="PANTHER" id="PTHR42755:SF1">
    <property type="entry name" value="3-DEOXY-D-MANNO-OCTULOSONIC ACID TRANSFERASE, MITOCHONDRIAL-RELATED"/>
    <property type="match status" value="1"/>
</dbReference>
<dbReference type="Gene3D" id="3.40.50.11720">
    <property type="entry name" value="3-Deoxy-D-manno-octulosonic-acid transferase, N-terminal domain"/>
    <property type="match status" value="1"/>
</dbReference>
<organism evidence="5 6">
    <name type="scientific">Hyaloperonospora arabidopsidis (strain Emoy2)</name>
    <name type="common">Downy mildew agent</name>
    <name type="synonym">Peronospora arabidopsidis</name>
    <dbReference type="NCBI Taxonomy" id="559515"/>
    <lineage>
        <taxon>Eukaryota</taxon>
        <taxon>Sar</taxon>
        <taxon>Stramenopiles</taxon>
        <taxon>Oomycota</taxon>
        <taxon>Peronosporomycetes</taxon>
        <taxon>Peronosporales</taxon>
        <taxon>Peronosporaceae</taxon>
        <taxon>Hyaloperonospora</taxon>
    </lineage>
</organism>
<dbReference type="InterPro" id="IPR007507">
    <property type="entry name" value="Glycos_transf_N"/>
</dbReference>
<feature type="active site" description="Proton acceptor" evidence="2">
    <location>
        <position position="47"/>
    </location>
</feature>
<dbReference type="Gene3D" id="3.40.50.2000">
    <property type="entry name" value="Glycogen Phosphorylase B"/>
    <property type="match status" value="1"/>
</dbReference>
<accession>M4BDX7</accession>
<dbReference type="GO" id="GO:0009245">
    <property type="term" value="P:lipid A biosynthetic process"/>
    <property type="evidence" value="ECO:0007669"/>
    <property type="project" value="TreeGrafter"/>
</dbReference>